<dbReference type="EMBL" id="ML986579">
    <property type="protein sequence ID" value="KAF2270598.1"/>
    <property type="molecule type" value="Genomic_DNA"/>
</dbReference>
<dbReference type="PANTHER" id="PTHR47185">
    <property type="entry name" value="PX DOMAIN-CONTAINING PROTEIN YPR097W"/>
    <property type="match status" value="1"/>
</dbReference>
<dbReference type="Pfam" id="PF00787">
    <property type="entry name" value="PX"/>
    <property type="match status" value="1"/>
</dbReference>
<dbReference type="Pfam" id="PF12825">
    <property type="entry name" value="DUF3818"/>
    <property type="match status" value="1"/>
</dbReference>
<gene>
    <name evidence="4" type="ORF">CC78DRAFT_573891</name>
</gene>
<feature type="compositionally biased region" description="Acidic residues" evidence="2">
    <location>
        <begin position="922"/>
        <end position="936"/>
    </location>
</feature>
<dbReference type="InterPro" id="IPR024555">
    <property type="entry name" value="PX-associated"/>
</dbReference>
<name>A0A9P4NCF9_9PLEO</name>
<dbReference type="InterPro" id="IPR047168">
    <property type="entry name" value="LEC1-like"/>
</dbReference>
<dbReference type="PANTHER" id="PTHR47185:SF1">
    <property type="entry name" value="PX DOMAIN-CONTAINING PROTEIN YPR097W"/>
    <property type="match status" value="1"/>
</dbReference>
<feature type="region of interest" description="Disordered" evidence="2">
    <location>
        <begin position="289"/>
        <end position="339"/>
    </location>
</feature>
<evidence type="ECO:0000313" key="5">
    <source>
        <dbReference type="Proteomes" id="UP000800093"/>
    </source>
</evidence>
<dbReference type="AlphaFoldDB" id="A0A9P4NCF9"/>
<feature type="coiled-coil region" evidence="1">
    <location>
        <begin position="412"/>
        <end position="460"/>
    </location>
</feature>
<reference evidence="5" key="1">
    <citation type="journal article" date="2020" name="Stud. Mycol.">
        <title>101 Dothideomycetes genomes: A test case for predicting lifestyles and emergence of pathogens.</title>
        <authorList>
            <person name="Haridas S."/>
            <person name="Albert R."/>
            <person name="Binder M."/>
            <person name="Bloem J."/>
            <person name="LaButti K."/>
            <person name="Salamov A."/>
            <person name="Andreopoulos B."/>
            <person name="Baker S."/>
            <person name="Barry K."/>
            <person name="Bills G."/>
            <person name="Bluhm B."/>
            <person name="Cannon C."/>
            <person name="Castanera R."/>
            <person name="Culley D."/>
            <person name="Daum C."/>
            <person name="Ezra D."/>
            <person name="Gonzalez J."/>
            <person name="Henrissat B."/>
            <person name="Kuo A."/>
            <person name="Liang C."/>
            <person name="Lipzen A."/>
            <person name="Lutzoni F."/>
            <person name="Magnuson J."/>
            <person name="Mondo S."/>
            <person name="Nolan M."/>
            <person name="Ohm R."/>
            <person name="Pangilinan J."/>
            <person name="Park H.-J."/>
            <person name="Ramirez L."/>
            <person name="Alfaro M."/>
            <person name="Sun H."/>
            <person name="Tritt A."/>
            <person name="Yoshinaga Y."/>
            <person name="Zwiers L.-H."/>
            <person name="Turgeon B."/>
            <person name="Goodwin S."/>
            <person name="Spatafora J."/>
            <person name="Crous P."/>
            <person name="Grigoriev I."/>
        </authorList>
    </citation>
    <scope>NUCLEOTIDE SEQUENCE [LARGE SCALE GENOMIC DNA]</scope>
    <source>
        <strain evidence="5">CBS 304.66</strain>
    </source>
</reference>
<keyword evidence="5" id="KW-1185">Reference proteome</keyword>
<dbReference type="Pfam" id="PF12828">
    <property type="entry name" value="PXB"/>
    <property type="match status" value="1"/>
</dbReference>
<feature type="domain" description="PX" evidence="3">
    <location>
        <begin position="232"/>
        <end position="414"/>
    </location>
</feature>
<accession>A0A9P4NCF9</accession>
<dbReference type="OrthoDB" id="71672at2759"/>
<comment type="caution">
    <text evidence="4">The sequence shown here is derived from an EMBL/GenBank/DDBJ whole genome shotgun (WGS) entry which is preliminary data.</text>
</comment>
<organism evidence="4 5">
    <name type="scientific">Lojkania enalia</name>
    <dbReference type="NCBI Taxonomy" id="147567"/>
    <lineage>
        <taxon>Eukaryota</taxon>
        <taxon>Fungi</taxon>
        <taxon>Dikarya</taxon>
        <taxon>Ascomycota</taxon>
        <taxon>Pezizomycotina</taxon>
        <taxon>Dothideomycetes</taxon>
        <taxon>Pleosporomycetidae</taxon>
        <taxon>Pleosporales</taxon>
        <taxon>Pleosporales incertae sedis</taxon>
        <taxon>Lojkania</taxon>
    </lineage>
</organism>
<protein>
    <recommendedName>
        <fullName evidence="3">PX domain-containing protein</fullName>
    </recommendedName>
</protein>
<feature type="compositionally biased region" description="Polar residues" evidence="2">
    <location>
        <begin position="15"/>
        <end position="26"/>
    </location>
</feature>
<dbReference type="CDD" id="cd06869">
    <property type="entry name" value="PX_UP2_fungi"/>
    <property type="match status" value="1"/>
</dbReference>
<evidence type="ECO:0000313" key="4">
    <source>
        <dbReference type="EMBL" id="KAF2270598.1"/>
    </source>
</evidence>
<sequence length="985" mass="112452">MANSELPALKLNGQIEPTTVDNQPSVENFGEPLAQGTQPERPQAARNDTTYSKYSMTSIPPEGSILTGKQEHYLKRELISLETKYEIAELSSPTALQRFGAPFRSDAGEVAPEDSELPILRYIFVHHVRNFPFLDQAKEKEFWQDKLQVFLESFANKHISSSEDRLEETKRRKLALKAEKLVELMMVSGIPTASGYEERIRFSEMEIVERGASKNGLAINAPSGHLINGWDVNVAGVRTTSVKKHVRYHTHAEYLIRVKQTGKEDFYVGRRYTDFVHLHKRIRLELPGKVLPPLPRKNKKDSLLKPSAVDDEDTDSISSTSTKEPEPDPYENNNGGLRSYIFSNHKRNASSTSVGKTRSPRVSSDNLTYREPRLLYREEQRVSLRAFLRTFLQNENIARSNAMEDFLMANPIELNEEELEDIERRKEMDEKRIEEQKQFYEVARQRAAELDIHMEKFRREIVESNGLSHLFQEIRVKNKIAELKPEYKKFAEWLRIEVAATLYHLFLAEDNSPELFAQLKRIHSLVPYSVLKNVIRIANPAAVMSGVLDLFLAQPFGARSLLQRMFGMAINDGVRSVQRSIDTLGSTKIKDDVLCAKIRSFVNADESVKDIVRQEAASENVDIVVTILRSEYFKPELSTGQVEKVFNAYVAWNNAVENVRGSRLSRKSSSFSALSGNSTDGSGQMLDDELRQGAELFAHLKQYLKLCLRQRDKIMMLHIIEEPTTLQLFRDLFTIFYEPLVRVYKSANVYNSITDFAMFVDDTIKVIEACQRQDVSADPNQTVQAFIDLCARHEDNFYKFVHEVHIHDNGLFDQLMGWLEGILEFLRHGPGGGGKLDMNALFQGGMDSNVINKNKAIREINSLIRWQHARKKWHQDKTRQKMASGGGDDAGDLLSGMGGFKTSDFGLNELDLQDLELDDDADYSESDTELEDEDLSDPIAVERKRRARVQEKLRRTAGEPKKPPIEELTKLYPTFNSMLRSVLAE</sequence>
<evidence type="ECO:0000256" key="2">
    <source>
        <dbReference type="SAM" id="MobiDB-lite"/>
    </source>
</evidence>
<dbReference type="GO" id="GO:0035091">
    <property type="term" value="F:phosphatidylinositol binding"/>
    <property type="evidence" value="ECO:0007669"/>
    <property type="project" value="InterPro"/>
</dbReference>
<dbReference type="Gene3D" id="3.30.1520.10">
    <property type="entry name" value="Phox-like domain"/>
    <property type="match status" value="1"/>
</dbReference>
<evidence type="ECO:0000256" key="1">
    <source>
        <dbReference type="SAM" id="Coils"/>
    </source>
</evidence>
<dbReference type="SUPFAM" id="SSF64268">
    <property type="entry name" value="PX domain"/>
    <property type="match status" value="1"/>
</dbReference>
<dbReference type="PROSITE" id="PS50195">
    <property type="entry name" value="PX"/>
    <property type="match status" value="1"/>
</dbReference>
<feature type="region of interest" description="Disordered" evidence="2">
    <location>
        <begin position="922"/>
        <end position="946"/>
    </location>
</feature>
<dbReference type="SMART" id="SM00312">
    <property type="entry name" value="PX"/>
    <property type="match status" value="1"/>
</dbReference>
<dbReference type="Proteomes" id="UP000800093">
    <property type="component" value="Unassembled WGS sequence"/>
</dbReference>
<feature type="compositionally biased region" description="Polar residues" evidence="2">
    <location>
        <begin position="35"/>
        <end position="46"/>
    </location>
</feature>
<feature type="region of interest" description="Disordered" evidence="2">
    <location>
        <begin position="1"/>
        <end position="46"/>
    </location>
</feature>
<dbReference type="InterPro" id="IPR024554">
    <property type="entry name" value="LEC1-like_C"/>
</dbReference>
<evidence type="ECO:0000259" key="3">
    <source>
        <dbReference type="PROSITE" id="PS50195"/>
    </source>
</evidence>
<dbReference type="InterPro" id="IPR001683">
    <property type="entry name" value="PX_dom"/>
</dbReference>
<dbReference type="InterPro" id="IPR036871">
    <property type="entry name" value="PX_dom_sf"/>
</dbReference>
<keyword evidence="1" id="KW-0175">Coiled coil</keyword>
<proteinExistence type="predicted"/>